<dbReference type="PANTHER" id="PTHR35579">
    <property type="entry name" value="CRISPR SYSTEM CMS ENDORIBONUCLEASE CSM3"/>
    <property type="match status" value="1"/>
</dbReference>
<protein>
    <recommendedName>
        <fullName evidence="2">CRISPR system Cms endoribonuclease Csm3</fullName>
    </recommendedName>
    <alternativeName>
        <fullName evidence="8">CRISPR type III A-associated RAMP protein Csm3</fullName>
    </alternativeName>
</protein>
<dbReference type="Pfam" id="PF03787">
    <property type="entry name" value="RAMPs"/>
    <property type="match status" value="1"/>
</dbReference>
<dbReference type="InterPro" id="IPR005537">
    <property type="entry name" value="RAMP_III_fam"/>
</dbReference>
<dbReference type="GO" id="GO:0003723">
    <property type="term" value="F:RNA binding"/>
    <property type="evidence" value="ECO:0007669"/>
    <property type="project" value="UniProtKB-KW"/>
</dbReference>
<dbReference type="GO" id="GO:0004519">
    <property type="term" value="F:endonuclease activity"/>
    <property type="evidence" value="ECO:0007669"/>
    <property type="project" value="UniProtKB-KW"/>
</dbReference>
<keyword evidence="6" id="KW-0694">RNA-binding</keyword>
<evidence type="ECO:0000256" key="5">
    <source>
        <dbReference type="ARBA" id="ARBA00022801"/>
    </source>
</evidence>
<organism evidence="10 11">
    <name type="scientific">Mogibacterium pumilum</name>
    <dbReference type="NCBI Taxonomy" id="86332"/>
    <lineage>
        <taxon>Bacteria</taxon>
        <taxon>Bacillati</taxon>
        <taxon>Bacillota</taxon>
        <taxon>Clostridia</taxon>
        <taxon>Peptostreptococcales</taxon>
        <taxon>Anaerovoracaceae</taxon>
        <taxon>Mogibacterium</taxon>
    </lineage>
</organism>
<feature type="domain" description="CRISPR type III-associated protein" evidence="9">
    <location>
        <begin position="11"/>
        <end position="195"/>
    </location>
</feature>
<dbReference type="AlphaFoldDB" id="A0A223AQU3"/>
<keyword evidence="5" id="KW-0378">Hydrolase</keyword>
<keyword evidence="4" id="KW-0255">Endonuclease</keyword>
<evidence type="ECO:0000259" key="9">
    <source>
        <dbReference type="Pfam" id="PF03787"/>
    </source>
</evidence>
<dbReference type="GO" id="GO:0016787">
    <property type="term" value="F:hydrolase activity"/>
    <property type="evidence" value="ECO:0007669"/>
    <property type="project" value="UniProtKB-KW"/>
</dbReference>
<evidence type="ECO:0000256" key="3">
    <source>
        <dbReference type="ARBA" id="ARBA00022722"/>
    </source>
</evidence>
<comment type="similarity">
    <text evidence="1">Belongs to the CRISPR-associated Csm3 family.</text>
</comment>
<keyword evidence="7" id="KW-0051">Antiviral defense</keyword>
<dbReference type="RefSeq" id="WP_094233521.1">
    <property type="nucleotide sequence ID" value="NZ_CP016199.1"/>
</dbReference>
<keyword evidence="11" id="KW-1185">Reference proteome</keyword>
<evidence type="ECO:0000256" key="4">
    <source>
        <dbReference type="ARBA" id="ARBA00022759"/>
    </source>
</evidence>
<evidence type="ECO:0000256" key="8">
    <source>
        <dbReference type="ARBA" id="ARBA00033183"/>
    </source>
</evidence>
<evidence type="ECO:0000313" key="10">
    <source>
        <dbReference type="EMBL" id="ASS37299.1"/>
    </source>
</evidence>
<evidence type="ECO:0000256" key="6">
    <source>
        <dbReference type="ARBA" id="ARBA00022884"/>
    </source>
</evidence>
<dbReference type="Proteomes" id="UP000214689">
    <property type="component" value="Chromosome"/>
</dbReference>
<dbReference type="EMBL" id="CP016199">
    <property type="protein sequence ID" value="ASS37299.1"/>
    <property type="molecule type" value="Genomic_DNA"/>
</dbReference>
<sequence>MYSKIKITGTINVETGMHIGASDGFSVIGAMISPVAKDALLRIPYIPGSSLKGKIRSLVAKAYSNDDIVPKFNDQDDKVTRLFGAGAGNNNHPKPSRLIFSDMIMENIEELKKNDVEDGTEVKEENTINPITAEANPRQIERVVRGAKFPLTIIYNVEKENEKEILEDMETVALGLKLLSYDYIGGHGSRGYGRVTIDNINVDCVVGDINKEILDKCNELLKRK</sequence>
<dbReference type="OrthoDB" id="1063910at2"/>
<evidence type="ECO:0000256" key="1">
    <source>
        <dbReference type="ARBA" id="ARBA00006342"/>
    </source>
</evidence>
<dbReference type="NCBIfam" id="TIGR02582">
    <property type="entry name" value="cas7_TM1809"/>
    <property type="match status" value="1"/>
</dbReference>
<reference evidence="11" key="1">
    <citation type="submission" date="2016-05" db="EMBL/GenBank/DDBJ databases">
        <authorList>
            <person name="Holder M.E."/>
            <person name="Ajami N.J."/>
            <person name="Petrosino J.F."/>
        </authorList>
    </citation>
    <scope>NUCLEOTIDE SEQUENCE [LARGE SCALE GENOMIC DNA]</scope>
    <source>
        <strain evidence="11">ATCC 700696</strain>
    </source>
</reference>
<dbReference type="GO" id="GO:0051607">
    <property type="term" value="P:defense response to virus"/>
    <property type="evidence" value="ECO:0007669"/>
    <property type="project" value="UniProtKB-KW"/>
</dbReference>
<accession>A0A223AQU3</accession>
<dbReference type="PANTHER" id="PTHR35579:SF3">
    <property type="entry name" value="CRISPR SYSTEM CMS ENDORIBONUCLEASE CSM3"/>
    <property type="match status" value="1"/>
</dbReference>
<dbReference type="InterPro" id="IPR013412">
    <property type="entry name" value="CRISPR-assoc_RAMP_Csm3"/>
</dbReference>
<evidence type="ECO:0000313" key="11">
    <source>
        <dbReference type="Proteomes" id="UP000214689"/>
    </source>
</evidence>
<evidence type="ECO:0000256" key="7">
    <source>
        <dbReference type="ARBA" id="ARBA00023118"/>
    </source>
</evidence>
<evidence type="ECO:0000256" key="2">
    <source>
        <dbReference type="ARBA" id="ARBA00022150"/>
    </source>
</evidence>
<name>A0A223AQU3_9FIRM</name>
<gene>
    <name evidence="10" type="ORF">AXF17_01650</name>
</gene>
<dbReference type="InterPro" id="IPR052216">
    <property type="entry name" value="CRISPR_Csm3_endoribonuclease"/>
</dbReference>
<keyword evidence="3" id="KW-0540">Nuclease</keyword>
<proteinExistence type="inferred from homology"/>